<gene>
    <name evidence="5" type="ORF">Plec18167_001453</name>
</gene>
<keyword evidence="4" id="KW-0472">Membrane</keyword>
<keyword evidence="2" id="KW-0804">Transcription</keyword>
<sequence length="299" mass="33944">MVGYSRIAEKVWKLITSSNGHNGPRKDEIPYLDWQVLQWSKSIPDSLKLPQSQLEQDIAIDNRATRSIQRLQCLLYLRANLMRMLIYRPILHTATQMIQNPTESATVVEIAKDTIRFITHLNKTSNIYQLQQVAFNWFLVSALAVLFLAVAHLPSQFSNQCKDEFYMALELVKGFSVESYISQRLWKSIRGLRKLAPKMGLHKSSDTATDRSLGSGNALVGEDTAANTQEQISEFNLHDETLPDGTHMSRELMDWFEAMGDARNLTGAGDMANPESSHLEESYMLGYSEELSSIFKDCF</sequence>
<dbReference type="CDD" id="cd12148">
    <property type="entry name" value="fungal_TF_MHR"/>
    <property type="match status" value="1"/>
</dbReference>
<keyword evidence="6" id="KW-1185">Reference proteome</keyword>
<dbReference type="PANTHER" id="PTHR47424:SF5">
    <property type="entry name" value="ZN(II)2CYS6 TRANSCRIPTION FACTOR (EUROFUNG)"/>
    <property type="match status" value="1"/>
</dbReference>
<name>A0ABR3YDR2_9EURO</name>
<keyword evidence="4" id="KW-0812">Transmembrane</keyword>
<accession>A0ABR3YDR2</accession>
<reference evidence="5 6" key="1">
    <citation type="journal article" date="2024" name="IMA Fungus">
        <title>IMA Genome - F19 : A genome assembly and annotation guide to empower mycologists, including annotated draft genome sequences of Ceratocystis pirilliformis, Diaporthe australafricana, Fusarium ophioides, Paecilomyces lecythidis, and Sporothrix stenoceras.</title>
        <authorList>
            <person name="Aylward J."/>
            <person name="Wilson A.M."/>
            <person name="Visagie C.M."/>
            <person name="Spraker J."/>
            <person name="Barnes I."/>
            <person name="Buitendag C."/>
            <person name="Ceriani C."/>
            <person name="Del Mar Angel L."/>
            <person name="du Plessis D."/>
            <person name="Fuchs T."/>
            <person name="Gasser K."/>
            <person name="Kramer D."/>
            <person name="Li W."/>
            <person name="Munsamy K."/>
            <person name="Piso A."/>
            <person name="Price J.L."/>
            <person name="Sonnekus B."/>
            <person name="Thomas C."/>
            <person name="van der Nest A."/>
            <person name="van Dijk A."/>
            <person name="van Heerden A."/>
            <person name="van Vuuren N."/>
            <person name="Yilmaz N."/>
            <person name="Duong T.A."/>
            <person name="van der Merwe N.A."/>
            <person name="Wingfield M.J."/>
            <person name="Wingfield B.D."/>
        </authorList>
    </citation>
    <scope>NUCLEOTIDE SEQUENCE [LARGE SCALE GENOMIC DNA]</scope>
    <source>
        <strain evidence="5 6">CMW 18167</strain>
    </source>
</reference>
<evidence type="ECO:0000256" key="1">
    <source>
        <dbReference type="ARBA" id="ARBA00023015"/>
    </source>
</evidence>
<keyword evidence="1" id="KW-0805">Transcription regulation</keyword>
<evidence type="ECO:0000256" key="3">
    <source>
        <dbReference type="ARBA" id="ARBA00023242"/>
    </source>
</evidence>
<evidence type="ECO:0000313" key="5">
    <source>
        <dbReference type="EMBL" id="KAL1885952.1"/>
    </source>
</evidence>
<protein>
    <submittedName>
        <fullName evidence="5">Uncharacterized protein</fullName>
    </submittedName>
</protein>
<keyword evidence="4" id="KW-1133">Transmembrane helix</keyword>
<dbReference type="Proteomes" id="UP001583193">
    <property type="component" value="Unassembled WGS sequence"/>
</dbReference>
<dbReference type="InterPro" id="IPR051127">
    <property type="entry name" value="Fungal_SecMet_Regulators"/>
</dbReference>
<organism evidence="5 6">
    <name type="scientific">Paecilomyces lecythidis</name>
    <dbReference type="NCBI Taxonomy" id="3004212"/>
    <lineage>
        <taxon>Eukaryota</taxon>
        <taxon>Fungi</taxon>
        <taxon>Dikarya</taxon>
        <taxon>Ascomycota</taxon>
        <taxon>Pezizomycotina</taxon>
        <taxon>Eurotiomycetes</taxon>
        <taxon>Eurotiomycetidae</taxon>
        <taxon>Eurotiales</taxon>
        <taxon>Thermoascaceae</taxon>
        <taxon>Paecilomyces</taxon>
    </lineage>
</organism>
<evidence type="ECO:0000313" key="6">
    <source>
        <dbReference type="Proteomes" id="UP001583193"/>
    </source>
</evidence>
<feature type="transmembrane region" description="Helical" evidence="4">
    <location>
        <begin position="133"/>
        <end position="153"/>
    </location>
</feature>
<keyword evidence="3" id="KW-0539">Nucleus</keyword>
<evidence type="ECO:0000256" key="4">
    <source>
        <dbReference type="SAM" id="Phobius"/>
    </source>
</evidence>
<comment type="caution">
    <text evidence="5">The sequence shown here is derived from an EMBL/GenBank/DDBJ whole genome shotgun (WGS) entry which is preliminary data.</text>
</comment>
<evidence type="ECO:0000256" key="2">
    <source>
        <dbReference type="ARBA" id="ARBA00023163"/>
    </source>
</evidence>
<proteinExistence type="predicted"/>
<dbReference type="PANTHER" id="PTHR47424">
    <property type="entry name" value="REGULATORY PROTEIN GAL4"/>
    <property type="match status" value="1"/>
</dbReference>
<dbReference type="EMBL" id="JAVDPF010000002">
    <property type="protein sequence ID" value="KAL1885952.1"/>
    <property type="molecule type" value="Genomic_DNA"/>
</dbReference>